<dbReference type="PROSITE" id="PS50090">
    <property type="entry name" value="MYB_LIKE"/>
    <property type="match status" value="1"/>
</dbReference>
<dbReference type="EMBL" id="KZ503177">
    <property type="protein sequence ID" value="PKU67601.1"/>
    <property type="molecule type" value="Genomic_DNA"/>
</dbReference>
<evidence type="ECO:0000313" key="2">
    <source>
        <dbReference type="EMBL" id="PKU67601.1"/>
    </source>
</evidence>
<reference evidence="2 3" key="1">
    <citation type="journal article" date="2016" name="Sci. Rep.">
        <title>The Dendrobium catenatum Lindl. genome sequence provides insights into polysaccharide synthase, floral development and adaptive evolution.</title>
        <authorList>
            <person name="Zhang G.Q."/>
            <person name="Xu Q."/>
            <person name="Bian C."/>
            <person name="Tsai W.C."/>
            <person name="Yeh C.M."/>
            <person name="Liu K.W."/>
            <person name="Yoshida K."/>
            <person name="Zhang L.S."/>
            <person name="Chang S.B."/>
            <person name="Chen F."/>
            <person name="Shi Y."/>
            <person name="Su Y.Y."/>
            <person name="Zhang Y.Q."/>
            <person name="Chen L.J."/>
            <person name="Yin Y."/>
            <person name="Lin M."/>
            <person name="Huang H."/>
            <person name="Deng H."/>
            <person name="Wang Z.W."/>
            <person name="Zhu S.L."/>
            <person name="Zhao X."/>
            <person name="Deng C."/>
            <person name="Niu S.C."/>
            <person name="Huang J."/>
            <person name="Wang M."/>
            <person name="Liu G.H."/>
            <person name="Yang H.J."/>
            <person name="Xiao X.J."/>
            <person name="Hsiao Y.Y."/>
            <person name="Wu W.L."/>
            <person name="Chen Y.Y."/>
            <person name="Mitsuda N."/>
            <person name="Ohme-Takagi M."/>
            <person name="Luo Y.B."/>
            <person name="Van de Peer Y."/>
            <person name="Liu Z.J."/>
        </authorList>
    </citation>
    <scope>NUCLEOTIDE SEQUENCE [LARGE SCALE GENOMIC DNA]</scope>
    <source>
        <tissue evidence="2">The whole plant</tissue>
    </source>
</reference>
<name>A0A2I0VW13_9ASPA</name>
<proteinExistence type="predicted"/>
<reference evidence="2 3" key="2">
    <citation type="journal article" date="2017" name="Nature">
        <title>The Apostasia genome and the evolution of orchids.</title>
        <authorList>
            <person name="Zhang G.Q."/>
            <person name="Liu K.W."/>
            <person name="Li Z."/>
            <person name="Lohaus R."/>
            <person name="Hsiao Y.Y."/>
            <person name="Niu S.C."/>
            <person name="Wang J.Y."/>
            <person name="Lin Y.C."/>
            <person name="Xu Q."/>
            <person name="Chen L.J."/>
            <person name="Yoshida K."/>
            <person name="Fujiwara S."/>
            <person name="Wang Z.W."/>
            <person name="Zhang Y.Q."/>
            <person name="Mitsuda N."/>
            <person name="Wang M."/>
            <person name="Liu G.H."/>
            <person name="Pecoraro L."/>
            <person name="Huang H.X."/>
            <person name="Xiao X.J."/>
            <person name="Lin M."/>
            <person name="Wu X.Y."/>
            <person name="Wu W.L."/>
            <person name="Chen Y.Y."/>
            <person name="Chang S.B."/>
            <person name="Sakamoto S."/>
            <person name="Ohme-Takagi M."/>
            <person name="Yagi M."/>
            <person name="Zeng S.J."/>
            <person name="Shen C.Y."/>
            <person name="Yeh C.M."/>
            <person name="Luo Y.B."/>
            <person name="Tsai W.C."/>
            <person name="Van de Peer Y."/>
            <person name="Liu Z.J."/>
        </authorList>
    </citation>
    <scope>NUCLEOTIDE SEQUENCE [LARGE SCALE GENOMIC DNA]</scope>
    <source>
        <tissue evidence="2">The whole plant</tissue>
    </source>
</reference>
<gene>
    <name evidence="2" type="primary">MYB3</name>
    <name evidence="2" type="ORF">MA16_Dca025622</name>
</gene>
<feature type="domain" description="Myb-like" evidence="1">
    <location>
        <begin position="9"/>
        <end position="55"/>
    </location>
</feature>
<dbReference type="Proteomes" id="UP000233837">
    <property type="component" value="Unassembled WGS sequence"/>
</dbReference>
<accession>A0A2I0VW13</accession>
<evidence type="ECO:0000313" key="3">
    <source>
        <dbReference type="Proteomes" id="UP000233837"/>
    </source>
</evidence>
<dbReference type="InterPro" id="IPR001005">
    <property type="entry name" value="SANT/Myb"/>
</dbReference>
<dbReference type="AlphaFoldDB" id="A0A2I0VW13"/>
<sequence>MWKKDCLPKGELRRGAWTEHDDKLLSDYIESHGLGIWRSLPAKAGNENANKRENEGSVTSMVKSKIIKCANDLPTYETEYLNKNNSFSHEEHLTMKLQGHEQVCLPDSASSDFGFGLELSFGELSNSSVFSDYEWKDVKSIASPSVIGDVFNSKRMERNEEMHPFIAEVEWESLIKSCEAI</sequence>
<dbReference type="STRING" id="906689.A0A2I0VW13"/>
<evidence type="ECO:0000259" key="1">
    <source>
        <dbReference type="PROSITE" id="PS50090"/>
    </source>
</evidence>
<organism evidence="2 3">
    <name type="scientific">Dendrobium catenatum</name>
    <dbReference type="NCBI Taxonomy" id="906689"/>
    <lineage>
        <taxon>Eukaryota</taxon>
        <taxon>Viridiplantae</taxon>
        <taxon>Streptophyta</taxon>
        <taxon>Embryophyta</taxon>
        <taxon>Tracheophyta</taxon>
        <taxon>Spermatophyta</taxon>
        <taxon>Magnoliopsida</taxon>
        <taxon>Liliopsida</taxon>
        <taxon>Asparagales</taxon>
        <taxon>Orchidaceae</taxon>
        <taxon>Epidendroideae</taxon>
        <taxon>Malaxideae</taxon>
        <taxon>Dendrobiinae</taxon>
        <taxon>Dendrobium</taxon>
    </lineage>
</organism>
<protein>
    <submittedName>
        <fullName evidence="2">Transcription factor MYB3</fullName>
    </submittedName>
</protein>
<keyword evidence="3" id="KW-1185">Reference proteome</keyword>